<dbReference type="Gene3D" id="1.20.1740.10">
    <property type="entry name" value="Amino acid/polyamine transporter I"/>
    <property type="match status" value="1"/>
</dbReference>
<organism evidence="7 8">
    <name type="scientific">Clostridium kluyveri</name>
    <dbReference type="NCBI Taxonomy" id="1534"/>
    <lineage>
        <taxon>Bacteria</taxon>
        <taxon>Bacillati</taxon>
        <taxon>Bacillota</taxon>
        <taxon>Clostridia</taxon>
        <taxon>Eubacteriales</taxon>
        <taxon>Clostridiaceae</taxon>
        <taxon>Clostridium</taxon>
    </lineage>
</organism>
<evidence type="ECO:0000313" key="7">
    <source>
        <dbReference type="EMBL" id="APM39046.1"/>
    </source>
</evidence>
<comment type="subcellular location">
    <subcellularLocation>
        <location evidence="1">Membrane</location>
        <topology evidence="1">Multi-pass membrane protein</topology>
    </subcellularLocation>
</comment>
<sequence>MSNIKKNNFEENKVGLKSEYLSFIEILAQSVGSIAPTASLAFVIPLVYGTAGNGTWLAYAFALIAILFVAINLNQFTSRSASSGSLYMYIVSGLGPTVGFISGWALLLAYGLTTSAVLSGFINFANVLLQYLGINIPLVALGIVGAATAWYVAYKDIKLSAKLTLILEAVSIISISILGIIVVVHNGFKIDLAQLTLKDVSPSSIRIGLVIAFFSYVGFESASSLGEEAKRPLYTIPKAVLVSSAIVGILFIIFAYIEVLGYIGSKIKLNEAQAPLTTLANLNSVGFFGVIISLGTLFSFWASFLACANAGARVLFSIGRHGIVNSSMSNVHKNNKTPHISIALISLIATVIPIILICLHNGIFDIYGWLGTIATFGFLFNYALVTIASPVYLYKEKELKPKHIIVSIVTFIILLIPIVGSIYPLPVYPYNIFPFMFLAWLAAGAIWFFICKAKNPNLVSDIEVNVKDINEQFKIDRKKSAI</sequence>
<dbReference type="Proteomes" id="UP000184604">
    <property type="component" value="Chromosome"/>
</dbReference>
<feature type="transmembrane region" description="Helical" evidence="5">
    <location>
        <begin position="20"/>
        <end position="44"/>
    </location>
</feature>
<feature type="transmembrane region" description="Helical" evidence="5">
    <location>
        <begin position="404"/>
        <end position="426"/>
    </location>
</feature>
<feature type="transmembrane region" description="Helical" evidence="5">
    <location>
        <begin position="432"/>
        <end position="450"/>
    </location>
</feature>
<dbReference type="InterPro" id="IPR050367">
    <property type="entry name" value="APC_superfamily"/>
</dbReference>
<dbReference type="EMBL" id="CP018335">
    <property type="protein sequence ID" value="APM39046.1"/>
    <property type="molecule type" value="Genomic_DNA"/>
</dbReference>
<feature type="transmembrane region" description="Helical" evidence="5">
    <location>
        <begin position="240"/>
        <end position="265"/>
    </location>
</feature>
<evidence type="ECO:0000256" key="1">
    <source>
        <dbReference type="ARBA" id="ARBA00004141"/>
    </source>
</evidence>
<feature type="transmembrane region" description="Helical" evidence="5">
    <location>
        <begin position="165"/>
        <end position="188"/>
    </location>
</feature>
<protein>
    <submittedName>
        <fullName evidence="7">Amino acid permease</fullName>
    </submittedName>
</protein>
<feature type="transmembrane region" description="Helical" evidence="5">
    <location>
        <begin position="86"/>
        <end position="112"/>
    </location>
</feature>
<evidence type="ECO:0000313" key="8">
    <source>
        <dbReference type="Proteomes" id="UP000184604"/>
    </source>
</evidence>
<dbReference type="PANTHER" id="PTHR42770">
    <property type="entry name" value="AMINO ACID TRANSPORTER-RELATED"/>
    <property type="match status" value="1"/>
</dbReference>
<dbReference type="PANTHER" id="PTHR42770:SF7">
    <property type="entry name" value="MEMBRANE PROTEIN"/>
    <property type="match status" value="1"/>
</dbReference>
<dbReference type="PIRSF" id="PIRSF006060">
    <property type="entry name" value="AA_transporter"/>
    <property type="match status" value="1"/>
</dbReference>
<keyword evidence="3 5" id="KW-1133">Transmembrane helix</keyword>
<feature type="domain" description="Amino acid permease/ SLC12A" evidence="6">
    <location>
        <begin position="26"/>
        <end position="414"/>
    </location>
</feature>
<dbReference type="InterPro" id="IPR004841">
    <property type="entry name" value="AA-permease/SLC12A_dom"/>
</dbReference>
<feature type="transmembrane region" description="Helical" evidence="5">
    <location>
        <begin position="369"/>
        <end position="392"/>
    </location>
</feature>
<dbReference type="GO" id="GO:0055085">
    <property type="term" value="P:transmembrane transport"/>
    <property type="evidence" value="ECO:0007669"/>
    <property type="project" value="InterPro"/>
</dbReference>
<name>A0A1L5F7N7_CLOKL</name>
<evidence type="ECO:0000256" key="4">
    <source>
        <dbReference type="ARBA" id="ARBA00023136"/>
    </source>
</evidence>
<accession>A0A1L5F7N7</accession>
<evidence type="ECO:0000256" key="2">
    <source>
        <dbReference type="ARBA" id="ARBA00022692"/>
    </source>
</evidence>
<dbReference type="GO" id="GO:0016020">
    <property type="term" value="C:membrane"/>
    <property type="evidence" value="ECO:0007669"/>
    <property type="project" value="UniProtKB-SubCell"/>
</dbReference>
<feature type="transmembrane region" description="Helical" evidence="5">
    <location>
        <begin position="56"/>
        <end position="74"/>
    </location>
</feature>
<reference evidence="7 8" key="1">
    <citation type="submission" date="2016-12" db="EMBL/GenBank/DDBJ databases">
        <title>Complete genome sequence of Clostridium kluyveri JZZ isolated from the pit mud of a Chinese flavor liquor-making factory.</title>
        <authorList>
            <person name="Wang Y."/>
        </authorList>
    </citation>
    <scope>NUCLEOTIDE SEQUENCE [LARGE SCALE GENOMIC DNA]</scope>
    <source>
        <strain evidence="7 8">JZZ</strain>
    </source>
</reference>
<keyword evidence="4 5" id="KW-0472">Membrane</keyword>
<dbReference type="AlphaFoldDB" id="A0A1L5F7N7"/>
<evidence type="ECO:0000256" key="3">
    <source>
        <dbReference type="ARBA" id="ARBA00022989"/>
    </source>
</evidence>
<feature type="transmembrane region" description="Helical" evidence="5">
    <location>
        <begin position="285"/>
        <end position="308"/>
    </location>
</feature>
<evidence type="ECO:0000259" key="6">
    <source>
        <dbReference type="Pfam" id="PF00324"/>
    </source>
</evidence>
<keyword evidence="2 5" id="KW-0812">Transmembrane</keyword>
<feature type="transmembrane region" description="Helical" evidence="5">
    <location>
        <begin position="132"/>
        <end position="153"/>
    </location>
</feature>
<feature type="transmembrane region" description="Helical" evidence="5">
    <location>
        <begin position="342"/>
        <end position="363"/>
    </location>
</feature>
<evidence type="ECO:0000256" key="5">
    <source>
        <dbReference type="SAM" id="Phobius"/>
    </source>
</evidence>
<dbReference type="RefSeq" id="WP_073538684.1">
    <property type="nucleotide sequence ID" value="NZ_CP018335.1"/>
</dbReference>
<gene>
    <name evidence="7" type="ORF">BS101_09955</name>
</gene>
<dbReference type="Pfam" id="PF00324">
    <property type="entry name" value="AA_permease"/>
    <property type="match status" value="1"/>
</dbReference>
<dbReference type="OrthoDB" id="9762947at2"/>
<proteinExistence type="predicted"/>
<feature type="transmembrane region" description="Helical" evidence="5">
    <location>
        <begin position="200"/>
        <end position="219"/>
    </location>
</feature>